<protein>
    <submittedName>
        <fullName evidence="2">Uncharacterized protein</fullName>
    </submittedName>
</protein>
<comment type="caution">
    <text evidence="2">The sequence shown here is derived from an EMBL/GenBank/DDBJ whole genome shotgun (WGS) entry which is preliminary data.</text>
</comment>
<keyword evidence="1" id="KW-0472">Membrane</keyword>
<dbReference type="Proteomes" id="UP001201262">
    <property type="component" value="Unassembled WGS sequence"/>
</dbReference>
<keyword evidence="3" id="KW-1185">Reference proteome</keyword>
<dbReference type="RefSeq" id="XP_046069528.1">
    <property type="nucleotide sequence ID" value="XM_046214296.1"/>
</dbReference>
<dbReference type="GeneID" id="70244583"/>
<organism evidence="2 3">
    <name type="scientific">Talaromyces proteolyticus</name>
    <dbReference type="NCBI Taxonomy" id="1131652"/>
    <lineage>
        <taxon>Eukaryota</taxon>
        <taxon>Fungi</taxon>
        <taxon>Dikarya</taxon>
        <taxon>Ascomycota</taxon>
        <taxon>Pezizomycotina</taxon>
        <taxon>Eurotiomycetes</taxon>
        <taxon>Eurotiomycetidae</taxon>
        <taxon>Eurotiales</taxon>
        <taxon>Trichocomaceae</taxon>
        <taxon>Talaromyces</taxon>
        <taxon>Talaromyces sect. Bacilispori</taxon>
    </lineage>
</organism>
<name>A0AAD4KPL6_9EURO</name>
<feature type="transmembrane region" description="Helical" evidence="1">
    <location>
        <begin position="108"/>
        <end position="137"/>
    </location>
</feature>
<dbReference type="AlphaFoldDB" id="A0AAD4KPL6"/>
<keyword evidence="1" id="KW-1133">Transmembrane helix</keyword>
<evidence type="ECO:0000313" key="3">
    <source>
        <dbReference type="Proteomes" id="UP001201262"/>
    </source>
</evidence>
<accession>A0AAD4KPL6</accession>
<sequence>MCGAKRCPKQHPPSLQIDSATKNQIHPIETDKARTAKDYSCNRPNSSWPTVEADASTSTVTPEKLLIYHGGTGRGVFLGMLRGATIFVCGVSTLIIAPAFFADEFPAYLAPLIVIGGALPLAFVAYTTAPFVNHIYLHLPAFARKSRETALDYARNLPSTAMVSIRTMKITLIPRVTEVHVSNLVPDKALLRPVSFRNRDPVSVPWWRGGTLKQFYAMEKSRDTRSTSKFYPELWEHVHKQIYSQRPGPQQ</sequence>
<gene>
    <name evidence="2" type="ORF">BGW36DRAFT_361690</name>
</gene>
<reference evidence="2" key="1">
    <citation type="submission" date="2021-12" db="EMBL/GenBank/DDBJ databases">
        <title>Convergent genome expansion in fungi linked to evolution of root-endophyte symbiosis.</title>
        <authorList>
            <consortium name="DOE Joint Genome Institute"/>
            <person name="Ke Y.-H."/>
            <person name="Bonito G."/>
            <person name="Liao H.-L."/>
            <person name="Looney B."/>
            <person name="Rojas-Flechas A."/>
            <person name="Nash J."/>
            <person name="Hameed K."/>
            <person name="Schadt C."/>
            <person name="Martin F."/>
            <person name="Crous P.W."/>
            <person name="Miettinen O."/>
            <person name="Magnuson J.K."/>
            <person name="Labbe J."/>
            <person name="Jacobson D."/>
            <person name="Doktycz M.J."/>
            <person name="Veneault-Fourrey C."/>
            <person name="Kuo A."/>
            <person name="Mondo S."/>
            <person name="Calhoun S."/>
            <person name="Riley R."/>
            <person name="Ohm R."/>
            <person name="LaButti K."/>
            <person name="Andreopoulos B."/>
            <person name="Pangilinan J."/>
            <person name="Nolan M."/>
            <person name="Tritt A."/>
            <person name="Clum A."/>
            <person name="Lipzen A."/>
            <person name="Daum C."/>
            <person name="Barry K."/>
            <person name="Grigoriev I.V."/>
            <person name="Vilgalys R."/>
        </authorList>
    </citation>
    <scope>NUCLEOTIDE SEQUENCE</scope>
    <source>
        <strain evidence="2">PMI_201</strain>
    </source>
</reference>
<evidence type="ECO:0000313" key="2">
    <source>
        <dbReference type="EMBL" id="KAH8693858.1"/>
    </source>
</evidence>
<evidence type="ECO:0000256" key="1">
    <source>
        <dbReference type="SAM" id="Phobius"/>
    </source>
</evidence>
<keyword evidence="1" id="KW-0812">Transmembrane</keyword>
<proteinExistence type="predicted"/>
<feature type="transmembrane region" description="Helical" evidence="1">
    <location>
        <begin position="84"/>
        <end position="102"/>
    </location>
</feature>
<dbReference type="EMBL" id="JAJTJA010000009">
    <property type="protein sequence ID" value="KAH8693858.1"/>
    <property type="molecule type" value="Genomic_DNA"/>
</dbReference>